<keyword evidence="7 8" id="KW-0472">Membrane</keyword>
<dbReference type="GO" id="GO:0005886">
    <property type="term" value="C:plasma membrane"/>
    <property type="evidence" value="ECO:0007669"/>
    <property type="project" value="UniProtKB-SubCell"/>
</dbReference>
<dbReference type="PANTHER" id="PTHR34702">
    <property type="entry name" value="NA(+)/H(+) ANTIPORTER SUBUNIT F1"/>
    <property type="match status" value="1"/>
</dbReference>
<dbReference type="EMBL" id="CP036262">
    <property type="protein sequence ID" value="QDS92083.1"/>
    <property type="molecule type" value="Genomic_DNA"/>
</dbReference>
<dbReference type="GO" id="GO:0015385">
    <property type="term" value="F:sodium:proton antiporter activity"/>
    <property type="evidence" value="ECO:0007669"/>
    <property type="project" value="TreeGrafter"/>
</dbReference>
<sequence>MTMTHLFLATSIAILVTMTLALIRAMLGPTVFDRVLALNMFGTKTVLLICVLDFMSGRDDFLDLALLYSLMNFIGMVALLRFTEFGDFGGENLE</sequence>
<evidence type="ECO:0000256" key="8">
    <source>
        <dbReference type="SAM" id="Phobius"/>
    </source>
</evidence>
<keyword evidence="10" id="KW-1185">Reference proteome</keyword>
<reference evidence="9 10" key="1">
    <citation type="submission" date="2019-02" db="EMBL/GenBank/DDBJ databases">
        <title>Deep-cultivation of Planctomycetes and their phenomic and genomic characterization uncovers novel biology.</title>
        <authorList>
            <person name="Wiegand S."/>
            <person name="Jogler M."/>
            <person name="Boedeker C."/>
            <person name="Pinto D."/>
            <person name="Vollmers J."/>
            <person name="Rivas-Marin E."/>
            <person name="Kohn T."/>
            <person name="Peeters S.H."/>
            <person name="Heuer A."/>
            <person name="Rast P."/>
            <person name="Oberbeckmann S."/>
            <person name="Bunk B."/>
            <person name="Jeske O."/>
            <person name="Meyerdierks A."/>
            <person name="Storesund J.E."/>
            <person name="Kallscheuer N."/>
            <person name="Luecker S."/>
            <person name="Lage O.M."/>
            <person name="Pohl T."/>
            <person name="Merkel B.J."/>
            <person name="Hornburger P."/>
            <person name="Mueller R.-W."/>
            <person name="Bruemmer F."/>
            <person name="Labrenz M."/>
            <person name="Spormann A.M."/>
            <person name="Op den Camp H."/>
            <person name="Overmann J."/>
            <person name="Amann R."/>
            <person name="Jetten M.S.M."/>
            <person name="Mascher T."/>
            <person name="Medema M.H."/>
            <person name="Devos D.P."/>
            <person name="Kaster A.-K."/>
            <person name="Ovreas L."/>
            <person name="Rohde M."/>
            <person name="Galperin M.Y."/>
            <person name="Jogler C."/>
        </authorList>
    </citation>
    <scope>NUCLEOTIDE SEQUENCE [LARGE SCALE GENOMIC DNA]</scope>
    <source>
        <strain evidence="9 10">FF011L</strain>
    </source>
</reference>
<gene>
    <name evidence="9" type="primary">mrpF</name>
    <name evidence="9" type="ORF">FF011L_08190</name>
</gene>
<evidence type="ECO:0000256" key="4">
    <source>
        <dbReference type="ARBA" id="ARBA00022475"/>
    </source>
</evidence>
<evidence type="ECO:0000256" key="7">
    <source>
        <dbReference type="ARBA" id="ARBA00023136"/>
    </source>
</evidence>
<evidence type="ECO:0000256" key="6">
    <source>
        <dbReference type="ARBA" id="ARBA00022989"/>
    </source>
</evidence>
<evidence type="ECO:0000256" key="1">
    <source>
        <dbReference type="ARBA" id="ARBA00004651"/>
    </source>
</evidence>
<evidence type="ECO:0000256" key="5">
    <source>
        <dbReference type="ARBA" id="ARBA00022692"/>
    </source>
</evidence>
<name>A0A517MB19_9BACT</name>
<protein>
    <submittedName>
        <fullName evidence="9">Na(+)/H(+) antiporter subunit F</fullName>
    </submittedName>
</protein>
<evidence type="ECO:0000256" key="2">
    <source>
        <dbReference type="ARBA" id="ARBA00009212"/>
    </source>
</evidence>
<feature type="transmembrane region" description="Helical" evidence="8">
    <location>
        <begin position="35"/>
        <end position="54"/>
    </location>
</feature>
<dbReference type="AlphaFoldDB" id="A0A517MB19"/>
<keyword evidence="6 8" id="KW-1133">Transmembrane helix</keyword>
<organism evidence="9 10">
    <name type="scientific">Roseimaritima multifibrata</name>
    <dbReference type="NCBI Taxonomy" id="1930274"/>
    <lineage>
        <taxon>Bacteria</taxon>
        <taxon>Pseudomonadati</taxon>
        <taxon>Planctomycetota</taxon>
        <taxon>Planctomycetia</taxon>
        <taxon>Pirellulales</taxon>
        <taxon>Pirellulaceae</taxon>
        <taxon>Roseimaritima</taxon>
    </lineage>
</organism>
<evidence type="ECO:0000313" key="9">
    <source>
        <dbReference type="EMBL" id="QDS92083.1"/>
    </source>
</evidence>
<evidence type="ECO:0000256" key="3">
    <source>
        <dbReference type="ARBA" id="ARBA00022448"/>
    </source>
</evidence>
<accession>A0A517MB19</accession>
<dbReference type="OrthoDB" id="9799958at2"/>
<feature type="transmembrane region" description="Helical" evidence="8">
    <location>
        <begin position="61"/>
        <end position="82"/>
    </location>
</feature>
<dbReference type="KEGG" id="rml:FF011L_08190"/>
<keyword evidence="4" id="KW-1003">Cell membrane</keyword>
<keyword evidence="5 8" id="KW-0812">Transmembrane</keyword>
<proteinExistence type="inferred from homology"/>
<dbReference type="Pfam" id="PF04066">
    <property type="entry name" value="MrpF_PhaF"/>
    <property type="match status" value="1"/>
</dbReference>
<evidence type="ECO:0000313" key="10">
    <source>
        <dbReference type="Proteomes" id="UP000320672"/>
    </source>
</evidence>
<dbReference type="PANTHER" id="PTHR34702:SF1">
    <property type="entry name" value="NA(+)_H(+) ANTIPORTER SUBUNIT F"/>
    <property type="match status" value="1"/>
</dbReference>
<comment type="similarity">
    <text evidence="2">Belongs to the CPA3 antiporters (TC 2.A.63) subunit F family.</text>
</comment>
<dbReference type="InterPro" id="IPR007208">
    <property type="entry name" value="MrpF/PhaF-like"/>
</dbReference>
<dbReference type="Proteomes" id="UP000320672">
    <property type="component" value="Chromosome"/>
</dbReference>
<comment type="subcellular location">
    <subcellularLocation>
        <location evidence="1">Cell membrane</location>
        <topology evidence="1">Multi-pass membrane protein</topology>
    </subcellularLocation>
</comment>
<keyword evidence="3" id="KW-0813">Transport</keyword>